<sequence length="88" mass="9972">MFSKVCGVQQFSVSVVDLRATASVVLPPTMRNHYGRRTVCCRGPVMGENDDDDDDITYNLYKLLNSLSTDLEEMLSEIYDDENIARYA</sequence>
<protein>
    <submittedName>
        <fullName evidence="1">Jg12568 protein</fullName>
    </submittedName>
</protein>
<name>A0A8S4SI69_9NEOP</name>
<proteinExistence type="predicted"/>
<dbReference type="OrthoDB" id="7491403at2759"/>
<dbReference type="EMBL" id="CAKXAJ010026150">
    <property type="protein sequence ID" value="CAH2258876.1"/>
    <property type="molecule type" value="Genomic_DNA"/>
</dbReference>
<accession>A0A8S4SI69</accession>
<dbReference type="AlphaFoldDB" id="A0A8S4SI69"/>
<dbReference type="Proteomes" id="UP000838756">
    <property type="component" value="Unassembled WGS sequence"/>
</dbReference>
<keyword evidence="2" id="KW-1185">Reference proteome</keyword>
<comment type="caution">
    <text evidence="1">The sequence shown here is derived from an EMBL/GenBank/DDBJ whole genome shotgun (WGS) entry which is preliminary data.</text>
</comment>
<evidence type="ECO:0000313" key="1">
    <source>
        <dbReference type="EMBL" id="CAH2258876.1"/>
    </source>
</evidence>
<organism evidence="1 2">
    <name type="scientific">Pararge aegeria aegeria</name>
    <dbReference type="NCBI Taxonomy" id="348720"/>
    <lineage>
        <taxon>Eukaryota</taxon>
        <taxon>Metazoa</taxon>
        <taxon>Ecdysozoa</taxon>
        <taxon>Arthropoda</taxon>
        <taxon>Hexapoda</taxon>
        <taxon>Insecta</taxon>
        <taxon>Pterygota</taxon>
        <taxon>Neoptera</taxon>
        <taxon>Endopterygota</taxon>
        <taxon>Lepidoptera</taxon>
        <taxon>Glossata</taxon>
        <taxon>Ditrysia</taxon>
        <taxon>Papilionoidea</taxon>
        <taxon>Nymphalidae</taxon>
        <taxon>Satyrinae</taxon>
        <taxon>Satyrini</taxon>
        <taxon>Parargina</taxon>
        <taxon>Pararge</taxon>
    </lineage>
</organism>
<reference evidence="1" key="1">
    <citation type="submission" date="2022-03" db="EMBL/GenBank/DDBJ databases">
        <authorList>
            <person name="Lindestad O."/>
        </authorList>
    </citation>
    <scope>NUCLEOTIDE SEQUENCE</scope>
</reference>
<evidence type="ECO:0000313" key="2">
    <source>
        <dbReference type="Proteomes" id="UP000838756"/>
    </source>
</evidence>
<gene>
    <name evidence="1" type="primary">jg12568</name>
    <name evidence="1" type="ORF">PAEG_LOCUS23453</name>
</gene>